<dbReference type="EMBL" id="KZ293723">
    <property type="protein sequence ID" value="PBK81946.1"/>
    <property type="molecule type" value="Genomic_DNA"/>
</dbReference>
<dbReference type="OrthoDB" id="3158487at2759"/>
<proteinExistence type="predicted"/>
<reference evidence="2" key="2">
    <citation type="journal article" date="2017" name="Nat. Ecol. Evol.">
        <title>Lineage-specific genetic innovations streamline the genomes of Armillaria species to pathogenesis.</title>
        <authorList>
            <consortium name="DOE Joint Genome Institute"/>
            <person name="Sipos G."/>
            <person name="Prasanna A.N."/>
            <person name="Walter M.C."/>
            <person name="O'Connor E."/>
            <person name="Balint B."/>
            <person name="Krizsan K."/>
            <person name="Kiss B."/>
            <person name="Hess J."/>
            <person name="Varga T."/>
            <person name="Slot J."/>
            <person name="Riley R."/>
            <person name="Boka B."/>
            <person name="Rigling D."/>
            <person name="Barry K."/>
            <person name="Lee J."/>
            <person name="Mihaltcheva S."/>
            <person name="LaButti K."/>
            <person name="Lipzen A."/>
            <person name="Waldron R."/>
            <person name="Moloney N.M."/>
            <person name="Sperisen C."/>
            <person name="Kredics L."/>
            <person name="Vagvolgyi C."/>
            <person name="Patrignani A."/>
            <person name="Fitzpatrick D."/>
            <person name="Nagy I."/>
            <person name="Doyle S."/>
            <person name="Anderson J."/>
            <person name="Grigoriev I.V."/>
            <person name="Guldener U."/>
            <person name="Munsterkotter M."/>
            <person name="Nagy L.G."/>
        </authorList>
    </citation>
    <scope>NUCLEOTIDE SEQUENCE [LARGE SCALE GENOMIC DNA]</scope>
    <source>
        <strain evidence="2">Ar21-2</strain>
    </source>
</reference>
<gene>
    <name evidence="2" type="ORF">ARMGADRAFT_1090801</name>
    <name evidence="3" type="ORF">ARMGADRAFT_1090816</name>
</gene>
<dbReference type="EMBL" id="KZ293723">
    <property type="protein sequence ID" value="PBK81961.1"/>
    <property type="molecule type" value="Genomic_DNA"/>
</dbReference>
<dbReference type="AlphaFoldDB" id="A0A2H3D349"/>
<feature type="transmembrane region" description="Helical" evidence="1">
    <location>
        <begin position="145"/>
        <end position="165"/>
    </location>
</feature>
<evidence type="ECO:0000313" key="4">
    <source>
        <dbReference type="Proteomes" id="UP000217790"/>
    </source>
</evidence>
<feature type="transmembrane region" description="Helical" evidence="1">
    <location>
        <begin position="86"/>
        <end position="111"/>
    </location>
</feature>
<accession>A0A2H3D349</accession>
<reference evidence="4" key="1">
    <citation type="journal article" date="2017" name="Nat. Ecol. Evol.">
        <title>Genome expansion and lineage-specific genetic innovations in the forest pathogenic fungi Armillaria.</title>
        <authorList>
            <person name="Sipos G."/>
            <person name="Prasanna A.N."/>
            <person name="Walter M.C."/>
            <person name="O'Connor E."/>
            <person name="Balint B."/>
            <person name="Krizsan K."/>
            <person name="Kiss B."/>
            <person name="Hess J."/>
            <person name="Varga T."/>
            <person name="Slot J."/>
            <person name="Riley R."/>
            <person name="Boka B."/>
            <person name="Rigling D."/>
            <person name="Barry K."/>
            <person name="Lee J."/>
            <person name="Mihaltcheva S."/>
            <person name="LaButti K."/>
            <person name="Lipzen A."/>
            <person name="Waldron R."/>
            <person name="Moloney N.M."/>
            <person name="Sperisen C."/>
            <person name="Kredics L."/>
            <person name="Vagvoelgyi C."/>
            <person name="Patrignani A."/>
            <person name="Fitzpatrick D."/>
            <person name="Nagy I."/>
            <person name="Doyle S."/>
            <person name="Anderson J.B."/>
            <person name="Grigoriev I.V."/>
            <person name="Gueldener U."/>
            <person name="Muensterkoetter M."/>
            <person name="Nagy L.G."/>
        </authorList>
    </citation>
    <scope>NUCLEOTIDE SEQUENCE [LARGE SCALE GENOMIC DNA]</scope>
    <source>
        <strain evidence="4">Ar21-2</strain>
    </source>
</reference>
<keyword evidence="1" id="KW-0812">Transmembrane</keyword>
<keyword evidence="4" id="KW-1185">Reference proteome</keyword>
<protein>
    <submittedName>
        <fullName evidence="2">Uncharacterized protein</fullName>
    </submittedName>
</protein>
<dbReference type="Proteomes" id="UP000217790">
    <property type="component" value="Unassembled WGS sequence"/>
</dbReference>
<evidence type="ECO:0000256" key="1">
    <source>
        <dbReference type="SAM" id="Phobius"/>
    </source>
</evidence>
<evidence type="ECO:0000313" key="2">
    <source>
        <dbReference type="EMBL" id="PBK81946.1"/>
    </source>
</evidence>
<evidence type="ECO:0000313" key="3">
    <source>
        <dbReference type="EMBL" id="PBK81961.1"/>
    </source>
</evidence>
<feature type="transmembrane region" description="Helical" evidence="1">
    <location>
        <begin position="46"/>
        <end position="66"/>
    </location>
</feature>
<keyword evidence="1" id="KW-1133">Transmembrane helix</keyword>
<name>A0A2H3D349_ARMGA</name>
<sequence length="179" mass="20084">MAHEEVTQLLQSSQSHSSNDLALPTTFPQASKPLPTKKIRLSGPPLIMAVLLLAAAFTAILHHFYLTFLRGRDVQHQFWIKNSSNALSTLVQWLCAASVSTSLTQLIWWYIRRQAFTVMQLNHIFGLPNPIRTLRLASAERPWKILPIITMTTVVQAYTLVSILAPTSPTGFSSSFQDR</sequence>
<keyword evidence="1" id="KW-0472">Membrane</keyword>
<organism evidence="2 4">
    <name type="scientific">Armillaria gallica</name>
    <name type="common">Bulbous honey fungus</name>
    <name type="synonym">Armillaria bulbosa</name>
    <dbReference type="NCBI Taxonomy" id="47427"/>
    <lineage>
        <taxon>Eukaryota</taxon>
        <taxon>Fungi</taxon>
        <taxon>Dikarya</taxon>
        <taxon>Basidiomycota</taxon>
        <taxon>Agaricomycotina</taxon>
        <taxon>Agaricomycetes</taxon>
        <taxon>Agaricomycetidae</taxon>
        <taxon>Agaricales</taxon>
        <taxon>Marasmiineae</taxon>
        <taxon>Physalacriaceae</taxon>
        <taxon>Armillaria</taxon>
    </lineage>
</organism>
<dbReference type="InParanoid" id="A0A2H3D349"/>